<comment type="caution">
    <text evidence="3">The sequence shown here is derived from an EMBL/GenBank/DDBJ whole genome shotgun (WGS) entry which is preliminary data.</text>
</comment>
<feature type="transmembrane region" description="Helical" evidence="1">
    <location>
        <begin position="91"/>
        <end position="110"/>
    </location>
</feature>
<name>A0A9W8LQB2_9FUNG</name>
<keyword evidence="1 3" id="KW-0328">Glycosyltransferase</keyword>
<keyword evidence="1 3" id="KW-0808">Transferase</keyword>
<dbReference type="AlphaFoldDB" id="A0A9W8LQB2"/>
<comment type="similarity">
    <text evidence="1">Belongs to the glycosyltransferase 39 family.</text>
</comment>
<keyword evidence="4" id="KW-1185">Reference proteome</keyword>
<feature type="transmembrane region" description="Helical" evidence="1">
    <location>
        <begin position="20"/>
        <end position="42"/>
    </location>
</feature>
<evidence type="ECO:0000259" key="2">
    <source>
        <dbReference type="Pfam" id="PF16192"/>
    </source>
</evidence>
<comment type="function">
    <text evidence="1">Transfers mannose from Dol-P-mannose to Ser or Thr residues on proteins.</text>
</comment>
<reference evidence="3" key="1">
    <citation type="submission" date="2022-07" db="EMBL/GenBank/DDBJ databases">
        <title>Phylogenomic reconstructions and comparative analyses of Kickxellomycotina fungi.</title>
        <authorList>
            <person name="Reynolds N.K."/>
            <person name="Stajich J.E."/>
            <person name="Barry K."/>
            <person name="Grigoriev I.V."/>
            <person name="Crous P."/>
            <person name="Smith M.E."/>
        </authorList>
    </citation>
    <scope>NUCLEOTIDE SEQUENCE</scope>
    <source>
        <strain evidence="3">NRRL 1565</strain>
    </source>
</reference>
<feature type="transmembrane region" description="Helical" evidence="1">
    <location>
        <begin position="122"/>
        <end position="143"/>
    </location>
</feature>
<dbReference type="InterPro" id="IPR032421">
    <property type="entry name" value="PMT_4TMC"/>
</dbReference>
<organism evidence="3 4">
    <name type="scientific">Coemansia guatemalensis</name>
    <dbReference type="NCBI Taxonomy" id="2761395"/>
    <lineage>
        <taxon>Eukaryota</taxon>
        <taxon>Fungi</taxon>
        <taxon>Fungi incertae sedis</taxon>
        <taxon>Zoopagomycota</taxon>
        <taxon>Kickxellomycotina</taxon>
        <taxon>Kickxellomycetes</taxon>
        <taxon>Kickxellales</taxon>
        <taxon>Kickxellaceae</taxon>
        <taxon>Coemansia</taxon>
    </lineage>
</organism>
<dbReference type="EC" id="2.4.1.109" evidence="1"/>
<evidence type="ECO:0000313" key="3">
    <source>
        <dbReference type="EMBL" id="KAJ2794084.1"/>
    </source>
</evidence>
<keyword evidence="1" id="KW-0472">Membrane</keyword>
<dbReference type="EMBL" id="JANBUO010002658">
    <property type="protein sequence ID" value="KAJ2794084.1"/>
    <property type="molecule type" value="Genomic_DNA"/>
</dbReference>
<dbReference type="Proteomes" id="UP001140094">
    <property type="component" value="Unassembled WGS sequence"/>
</dbReference>
<feature type="domain" description="Protein O-mannosyl-transferase C-terminal four TM" evidence="2">
    <location>
        <begin position="6"/>
        <end position="161"/>
    </location>
</feature>
<dbReference type="PANTHER" id="PTHR10050:SF46">
    <property type="entry name" value="PROTEIN O-MANNOSYL-TRANSFERASE 2"/>
    <property type="match status" value="1"/>
</dbReference>
<dbReference type="Pfam" id="PF16192">
    <property type="entry name" value="PMT_4TMC"/>
    <property type="match status" value="1"/>
</dbReference>
<comment type="caution">
    <text evidence="1">Lacks conserved residue(s) required for the propagation of feature annotation.</text>
</comment>
<sequence length="170" mass="20345">MRMVGSWKESDVKYYEVGNPLLWWASTACCFLFPLQIVYYFARKQRQLPTVWDSDREFQQFWDSAKLLWGGWALHYLPFFLMGRVTYLHHYLPALYFALLLLAFEIDYCCRRLLGWYRLRMAVVVVWAAASLAVFCWFAPLTFGYTGAMANLKHRQWLPTWNIYVDQHTI</sequence>
<keyword evidence="1" id="KW-0812">Transmembrane</keyword>
<accession>A0A9W8LQB2</accession>
<dbReference type="OrthoDB" id="5562995at2759"/>
<evidence type="ECO:0000313" key="4">
    <source>
        <dbReference type="Proteomes" id="UP001140094"/>
    </source>
</evidence>
<dbReference type="PROSITE" id="PS51257">
    <property type="entry name" value="PROKAR_LIPOPROTEIN"/>
    <property type="match status" value="1"/>
</dbReference>
<comment type="catalytic activity">
    <reaction evidence="1">
        <text>a di-trans,poly-cis-dolichyl beta-D-mannosyl phosphate + L-seryl-[protein] = 3-O-(alpha-D-mannosyl)-L-seryl-[protein] + a di-trans,poly-cis-dolichyl phosphate + H(+)</text>
        <dbReference type="Rhea" id="RHEA:17377"/>
        <dbReference type="Rhea" id="RHEA-COMP:9863"/>
        <dbReference type="Rhea" id="RHEA-COMP:13546"/>
        <dbReference type="Rhea" id="RHEA-COMP:19498"/>
        <dbReference type="Rhea" id="RHEA-COMP:19501"/>
        <dbReference type="ChEBI" id="CHEBI:15378"/>
        <dbReference type="ChEBI" id="CHEBI:29999"/>
        <dbReference type="ChEBI" id="CHEBI:57683"/>
        <dbReference type="ChEBI" id="CHEBI:58211"/>
        <dbReference type="ChEBI" id="CHEBI:137321"/>
        <dbReference type="EC" id="2.4.1.109"/>
    </reaction>
</comment>
<comment type="subcellular location">
    <subcellularLocation>
        <location evidence="1">Endoplasmic reticulum membrane</location>
        <topology evidence="1">Multi-pass membrane protein</topology>
    </subcellularLocation>
</comment>
<evidence type="ECO:0000256" key="1">
    <source>
        <dbReference type="RuleBase" id="RU367007"/>
    </source>
</evidence>
<gene>
    <name evidence="3" type="primary">PMT2_3</name>
    <name evidence="3" type="ORF">H4R20_006344</name>
</gene>
<dbReference type="InterPro" id="IPR027005">
    <property type="entry name" value="PMT-like"/>
</dbReference>
<dbReference type="GO" id="GO:0004169">
    <property type="term" value="F:dolichyl-phosphate-mannose-protein mannosyltransferase activity"/>
    <property type="evidence" value="ECO:0007669"/>
    <property type="project" value="UniProtKB-UniRule"/>
</dbReference>
<protein>
    <recommendedName>
        <fullName evidence="1">Dolichyl-phosphate-mannose--protein mannosyltransferase</fullName>
        <ecNumber evidence="1">2.4.1.109</ecNumber>
    </recommendedName>
</protein>
<keyword evidence="1" id="KW-1133">Transmembrane helix</keyword>
<proteinExistence type="inferred from homology"/>
<keyword evidence="1" id="KW-0256">Endoplasmic reticulum</keyword>
<dbReference type="PANTHER" id="PTHR10050">
    <property type="entry name" value="DOLICHYL-PHOSPHATE-MANNOSE--PROTEIN MANNOSYLTRANSFERASE"/>
    <property type="match status" value="1"/>
</dbReference>
<comment type="catalytic activity">
    <reaction evidence="1">
        <text>a di-trans,poly-cis-dolichyl beta-D-mannosyl phosphate + L-threonyl-[protein] = 3-O-(alpha-D-mannosyl)-L-threonyl-[protein] + a di-trans,poly-cis-dolichyl phosphate + H(+)</text>
        <dbReference type="Rhea" id="RHEA:53396"/>
        <dbReference type="Rhea" id="RHEA-COMP:11060"/>
        <dbReference type="Rhea" id="RHEA-COMP:13547"/>
        <dbReference type="Rhea" id="RHEA-COMP:19498"/>
        <dbReference type="Rhea" id="RHEA-COMP:19501"/>
        <dbReference type="ChEBI" id="CHEBI:15378"/>
        <dbReference type="ChEBI" id="CHEBI:30013"/>
        <dbReference type="ChEBI" id="CHEBI:57683"/>
        <dbReference type="ChEBI" id="CHEBI:58211"/>
        <dbReference type="ChEBI" id="CHEBI:137323"/>
        <dbReference type="EC" id="2.4.1.109"/>
    </reaction>
</comment>
<dbReference type="GO" id="GO:0005789">
    <property type="term" value="C:endoplasmic reticulum membrane"/>
    <property type="evidence" value="ECO:0007669"/>
    <property type="project" value="UniProtKB-SubCell"/>
</dbReference>
<comment type="pathway">
    <text evidence="1">Protein modification; protein glycosylation.</text>
</comment>